<proteinExistence type="predicted"/>
<evidence type="ECO:0000313" key="2">
    <source>
        <dbReference type="Proteomes" id="UP000278143"/>
    </source>
</evidence>
<name>A0A4V1J0X7_9FUNG</name>
<evidence type="ECO:0000313" key="1">
    <source>
        <dbReference type="EMBL" id="RKP23099.1"/>
    </source>
</evidence>
<protein>
    <submittedName>
        <fullName evidence="1">Uncharacterized protein</fullName>
    </submittedName>
</protein>
<keyword evidence="2" id="KW-1185">Reference proteome</keyword>
<reference evidence="1" key="1">
    <citation type="submission" date="2018-07" db="EMBL/GenBank/DDBJ databases">
        <title>Leveraging single-cell genomics to expand the Fungal Tree of Life.</title>
        <authorList>
            <consortium name="DOE Joint Genome Institute"/>
            <person name="Ahrendt S.R."/>
            <person name="Quandt C.A."/>
            <person name="Ciobanu D."/>
            <person name="Clum A."/>
            <person name="Salamov A."/>
            <person name="Andreopoulos B."/>
            <person name="Cheng J.-F."/>
            <person name="Woyke T."/>
            <person name="Pelin A."/>
            <person name="Henrissat B."/>
            <person name="Reynolds N."/>
            <person name="Benny G.L."/>
            <person name="Smith M.E."/>
            <person name="James T.Y."/>
            <person name="Grigoriev I.V."/>
        </authorList>
    </citation>
    <scope>NUCLEOTIDE SEQUENCE</scope>
    <source>
        <strain evidence="1">Benny S71-1</strain>
    </source>
</reference>
<dbReference type="AlphaFoldDB" id="A0A4V1J0X7"/>
<organism evidence="1 2">
    <name type="scientific">Syncephalis pseudoplumigaleata</name>
    <dbReference type="NCBI Taxonomy" id="1712513"/>
    <lineage>
        <taxon>Eukaryota</taxon>
        <taxon>Fungi</taxon>
        <taxon>Fungi incertae sedis</taxon>
        <taxon>Zoopagomycota</taxon>
        <taxon>Zoopagomycotina</taxon>
        <taxon>Zoopagomycetes</taxon>
        <taxon>Zoopagales</taxon>
        <taxon>Piptocephalidaceae</taxon>
        <taxon>Syncephalis</taxon>
    </lineage>
</organism>
<gene>
    <name evidence="1" type="ORF">SYNPS1DRAFT_31202</name>
</gene>
<dbReference type="Proteomes" id="UP000278143">
    <property type="component" value="Unassembled WGS sequence"/>
</dbReference>
<dbReference type="EMBL" id="KZ991310">
    <property type="protein sequence ID" value="RKP23099.1"/>
    <property type="molecule type" value="Genomic_DNA"/>
</dbReference>
<sequence length="119" mass="12355">MWPWPLLCVSVAVAAEHATLPNAHHGVQQYACGPSTPNYCGPSMATYLREAPTANGSTATASSSGNNCRTATTTATATTATTIAVTAVTAAIAQVEWRCLIVYSGRSEKKKKNPTAAID</sequence>
<accession>A0A4V1J0X7</accession>